<evidence type="ECO:0000313" key="1">
    <source>
        <dbReference type="EMBL" id="ONH98957.1"/>
    </source>
</evidence>
<sequence length="138" mass="15339">MGVIKCAFLAYFITNVTSSQSSFCRRLCKGVCEIVRHSVKLKHKAAVKEKKRVPKKSTLKKSEALSHQELKSWSQGLPVVSNRIPYTQLLILNQEGKLKHVIKPPGVELQKKVEPVVVLLLLGLGGLTEKSDLPLTNL</sequence>
<organism evidence="1 2">
    <name type="scientific">Prunus persica</name>
    <name type="common">Peach</name>
    <name type="synonym">Amygdalus persica</name>
    <dbReference type="NCBI Taxonomy" id="3760"/>
    <lineage>
        <taxon>Eukaryota</taxon>
        <taxon>Viridiplantae</taxon>
        <taxon>Streptophyta</taxon>
        <taxon>Embryophyta</taxon>
        <taxon>Tracheophyta</taxon>
        <taxon>Spermatophyta</taxon>
        <taxon>Magnoliopsida</taxon>
        <taxon>eudicotyledons</taxon>
        <taxon>Gunneridae</taxon>
        <taxon>Pentapetalae</taxon>
        <taxon>rosids</taxon>
        <taxon>fabids</taxon>
        <taxon>Rosales</taxon>
        <taxon>Rosaceae</taxon>
        <taxon>Amygdaloideae</taxon>
        <taxon>Amygdaleae</taxon>
        <taxon>Prunus</taxon>
    </lineage>
</organism>
<protein>
    <submittedName>
        <fullName evidence="1">Uncharacterized protein</fullName>
    </submittedName>
</protein>
<dbReference type="Proteomes" id="UP000006882">
    <property type="component" value="Chromosome G6"/>
</dbReference>
<reference evidence="1 2" key="1">
    <citation type="journal article" date="2013" name="Nat. Genet.">
        <title>The high-quality draft genome of peach (Prunus persica) identifies unique patterns of genetic diversity, domestication and genome evolution.</title>
        <authorList>
            <consortium name="International Peach Genome Initiative"/>
            <person name="Verde I."/>
            <person name="Abbott A.G."/>
            <person name="Scalabrin S."/>
            <person name="Jung S."/>
            <person name="Shu S."/>
            <person name="Marroni F."/>
            <person name="Zhebentyayeva T."/>
            <person name="Dettori M.T."/>
            <person name="Grimwood J."/>
            <person name="Cattonaro F."/>
            <person name="Zuccolo A."/>
            <person name="Rossini L."/>
            <person name="Jenkins J."/>
            <person name="Vendramin E."/>
            <person name="Meisel L.A."/>
            <person name="Decroocq V."/>
            <person name="Sosinski B."/>
            <person name="Prochnik S."/>
            <person name="Mitros T."/>
            <person name="Policriti A."/>
            <person name="Cipriani G."/>
            <person name="Dondini L."/>
            <person name="Ficklin S."/>
            <person name="Goodstein D.M."/>
            <person name="Xuan P."/>
            <person name="Del Fabbro C."/>
            <person name="Aramini V."/>
            <person name="Copetti D."/>
            <person name="Gonzalez S."/>
            <person name="Horner D.S."/>
            <person name="Falchi R."/>
            <person name="Lucas S."/>
            <person name="Mica E."/>
            <person name="Maldonado J."/>
            <person name="Lazzari B."/>
            <person name="Bielenberg D."/>
            <person name="Pirona R."/>
            <person name="Miculan M."/>
            <person name="Barakat A."/>
            <person name="Testolin R."/>
            <person name="Stella A."/>
            <person name="Tartarini S."/>
            <person name="Tonutti P."/>
            <person name="Arus P."/>
            <person name="Orellana A."/>
            <person name="Wells C."/>
            <person name="Main D."/>
            <person name="Vizzotto G."/>
            <person name="Silva H."/>
            <person name="Salamini F."/>
            <person name="Schmutz J."/>
            <person name="Morgante M."/>
            <person name="Rokhsar D.S."/>
        </authorList>
    </citation>
    <scope>NUCLEOTIDE SEQUENCE [LARGE SCALE GENOMIC DNA]</scope>
    <source>
        <strain evidence="2">cv. Nemared</strain>
    </source>
</reference>
<dbReference type="EMBL" id="CM007656">
    <property type="protein sequence ID" value="ONH98957.1"/>
    <property type="molecule type" value="Genomic_DNA"/>
</dbReference>
<dbReference type="Gramene" id="ONH98957">
    <property type="protein sequence ID" value="ONH98957"/>
    <property type="gene ID" value="PRUPE_6G002100"/>
</dbReference>
<evidence type="ECO:0000313" key="2">
    <source>
        <dbReference type="Proteomes" id="UP000006882"/>
    </source>
</evidence>
<proteinExistence type="predicted"/>
<dbReference type="STRING" id="3760.A0A251NI19"/>
<dbReference type="AlphaFoldDB" id="A0A251NI19"/>
<accession>A0A251NI19</accession>
<gene>
    <name evidence="1" type="ORF">PRUPE_6G002100</name>
</gene>
<name>A0A251NI19_PRUPE</name>
<keyword evidence="2" id="KW-1185">Reference proteome</keyword>